<dbReference type="EMBL" id="HBGA01005214">
    <property type="protein sequence ID" value="CAD8990748.1"/>
    <property type="molecule type" value="Transcribed_RNA"/>
</dbReference>
<sequence>MVKVAKVGMAWRNLNPSMTIPPCPEWLRPYEAPFSIYAHAPVDRAPAEITNTLHIIPPVGSAPQEGSRGARLKVWFGPGDAQTDAPNTMRVARCPQHTAYISASDTPCATTDCPTCCLEPPCRLILLNISKPHLPQKT</sequence>
<proteinExistence type="predicted"/>
<accession>A0A7S1HTP9</accession>
<organism evidence="1">
    <name type="scientific">Eutreptiella gymnastica</name>
    <dbReference type="NCBI Taxonomy" id="73025"/>
    <lineage>
        <taxon>Eukaryota</taxon>
        <taxon>Discoba</taxon>
        <taxon>Euglenozoa</taxon>
        <taxon>Euglenida</taxon>
        <taxon>Spirocuta</taxon>
        <taxon>Euglenophyceae</taxon>
        <taxon>Eutreptiales</taxon>
        <taxon>Eutreptiaceae</taxon>
        <taxon>Eutreptiella</taxon>
    </lineage>
</organism>
<evidence type="ECO:0000313" key="1">
    <source>
        <dbReference type="EMBL" id="CAD8990748.1"/>
    </source>
</evidence>
<reference evidence="1" key="1">
    <citation type="submission" date="2021-01" db="EMBL/GenBank/DDBJ databases">
        <authorList>
            <person name="Corre E."/>
            <person name="Pelletier E."/>
            <person name="Niang G."/>
            <person name="Scheremetjew M."/>
            <person name="Finn R."/>
            <person name="Kale V."/>
            <person name="Holt S."/>
            <person name="Cochrane G."/>
            <person name="Meng A."/>
            <person name="Brown T."/>
            <person name="Cohen L."/>
        </authorList>
    </citation>
    <scope>NUCLEOTIDE SEQUENCE</scope>
    <source>
        <strain evidence="1">NIES-381</strain>
    </source>
</reference>
<gene>
    <name evidence="1" type="ORF">EGYM00392_LOCUS1790</name>
</gene>
<protein>
    <submittedName>
        <fullName evidence="1">Uncharacterized protein</fullName>
    </submittedName>
</protein>
<name>A0A7S1HTP9_9EUGL</name>
<dbReference type="AlphaFoldDB" id="A0A7S1HTP9"/>